<keyword evidence="3" id="KW-1185">Reference proteome</keyword>
<feature type="compositionally biased region" description="Acidic residues" evidence="1">
    <location>
        <begin position="51"/>
        <end position="67"/>
    </location>
</feature>
<dbReference type="Proteomes" id="UP001177003">
    <property type="component" value="Chromosome 7"/>
</dbReference>
<accession>A0AA36EDP7</accession>
<dbReference type="EMBL" id="OX465083">
    <property type="protein sequence ID" value="CAI9292363.1"/>
    <property type="molecule type" value="Genomic_DNA"/>
</dbReference>
<evidence type="ECO:0000313" key="2">
    <source>
        <dbReference type="EMBL" id="CAI9292363.1"/>
    </source>
</evidence>
<evidence type="ECO:0000256" key="1">
    <source>
        <dbReference type="SAM" id="MobiDB-lite"/>
    </source>
</evidence>
<sequence>MSEGIRRIRNDADYFKFIDMGYSDENGLRMNVYIDHENERVLDWADMEVVEDDEEHDFEQDPDDENDSQLSDDFHTNMKQMMRFLFLRRLLVMNFCTKC</sequence>
<proteinExistence type="predicted"/>
<reference evidence="2" key="1">
    <citation type="submission" date="2023-04" db="EMBL/GenBank/DDBJ databases">
        <authorList>
            <person name="Vijverberg K."/>
            <person name="Xiong W."/>
            <person name="Schranz E."/>
        </authorList>
    </citation>
    <scope>NUCLEOTIDE SEQUENCE</scope>
</reference>
<gene>
    <name evidence="2" type="ORF">LSALG_LOCUS31441</name>
</gene>
<name>A0AA36EDP7_LACSI</name>
<feature type="region of interest" description="Disordered" evidence="1">
    <location>
        <begin position="51"/>
        <end position="72"/>
    </location>
</feature>
<organism evidence="2 3">
    <name type="scientific">Lactuca saligna</name>
    <name type="common">Willowleaf lettuce</name>
    <dbReference type="NCBI Taxonomy" id="75948"/>
    <lineage>
        <taxon>Eukaryota</taxon>
        <taxon>Viridiplantae</taxon>
        <taxon>Streptophyta</taxon>
        <taxon>Embryophyta</taxon>
        <taxon>Tracheophyta</taxon>
        <taxon>Spermatophyta</taxon>
        <taxon>Magnoliopsida</taxon>
        <taxon>eudicotyledons</taxon>
        <taxon>Gunneridae</taxon>
        <taxon>Pentapetalae</taxon>
        <taxon>asterids</taxon>
        <taxon>campanulids</taxon>
        <taxon>Asterales</taxon>
        <taxon>Asteraceae</taxon>
        <taxon>Cichorioideae</taxon>
        <taxon>Cichorieae</taxon>
        <taxon>Lactucinae</taxon>
        <taxon>Lactuca</taxon>
    </lineage>
</organism>
<dbReference type="AlphaFoldDB" id="A0AA36EDP7"/>
<protein>
    <submittedName>
        <fullName evidence="2">Uncharacterized protein</fullName>
    </submittedName>
</protein>
<evidence type="ECO:0000313" key="3">
    <source>
        <dbReference type="Proteomes" id="UP001177003"/>
    </source>
</evidence>